<evidence type="ECO:0000259" key="5">
    <source>
        <dbReference type="PROSITE" id="PS50893"/>
    </source>
</evidence>
<dbReference type="AlphaFoldDB" id="A0A1I5V297"/>
<dbReference type="Pfam" id="PF00005">
    <property type="entry name" value="ABC_tran"/>
    <property type="match status" value="1"/>
</dbReference>
<evidence type="ECO:0000256" key="1">
    <source>
        <dbReference type="ARBA" id="ARBA00005417"/>
    </source>
</evidence>
<dbReference type="Pfam" id="PF08352">
    <property type="entry name" value="oligo_HPY"/>
    <property type="match status" value="1"/>
</dbReference>
<dbReference type="InterPro" id="IPR027417">
    <property type="entry name" value="P-loop_NTPase"/>
</dbReference>
<gene>
    <name evidence="6" type="ORF">SAMN05444406_10962</name>
</gene>
<proteinExistence type="inferred from homology"/>
<evidence type="ECO:0000313" key="7">
    <source>
        <dbReference type="Proteomes" id="UP000198577"/>
    </source>
</evidence>
<dbReference type="OrthoDB" id="41661at2"/>
<dbReference type="STRING" id="937334.SAMN05444406_10962"/>
<evidence type="ECO:0000256" key="4">
    <source>
        <dbReference type="ARBA" id="ARBA00022840"/>
    </source>
</evidence>
<evidence type="ECO:0000256" key="2">
    <source>
        <dbReference type="ARBA" id="ARBA00022448"/>
    </source>
</evidence>
<dbReference type="FunFam" id="3.40.50.300:FF:000016">
    <property type="entry name" value="Oligopeptide ABC transporter ATP-binding component"/>
    <property type="match status" value="1"/>
</dbReference>
<dbReference type="InterPro" id="IPR013563">
    <property type="entry name" value="Oligopep_ABC_C"/>
</dbReference>
<dbReference type="SMART" id="SM00382">
    <property type="entry name" value="AAA"/>
    <property type="match status" value="1"/>
</dbReference>
<dbReference type="GO" id="GO:0005524">
    <property type="term" value="F:ATP binding"/>
    <property type="evidence" value="ECO:0007669"/>
    <property type="project" value="UniProtKB-KW"/>
</dbReference>
<dbReference type="Proteomes" id="UP000198577">
    <property type="component" value="Unassembled WGS sequence"/>
</dbReference>
<evidence type="ECO:0000313" key="6">
    <source>
        <dbReference type="EMBL" id="SFQ01618.1"/>
    </source>
</evidence>
<dbReference type="GO" id="GO:0016887">
    <property type="term" value="F:ATP hydrolysis activity"/>
    <property type="evidence" value="ECO:0007669"/>
    <property type="project" value="InterPro"/>
</dbReference>
<keyword evidence="2" id="KW-0813">Transport</keyword>
<protein>
    <submittedName>
        <fullName evidence="6">Peptide/nickel transport system ATP-binding protein</fullName>
    </submittedName>
</protein>
<dbReference type="RefSeq" id="WP_025747870.1">
    <property type="nucleotide sequence ID" value="NZ_FOXR01000009.1"/>
</dbReference>
<dbReference type="EMBL" id="FOXR01000009">
    <property type="protein sequence ID" value="SFQ01618.1"/>
    <property type="molecule type" value="Genomic_DNA"/>
</dbReference>
<accession>A0A1I5V297</accession>
<comment type="similarity">
    <text evidence="1">Belongs to the ABC transporter superfamily.</text>
</comment>
<sequence length="320" mass="36045">MENLVEIRDLTIDFPLRAGTIRAVNHVDLDIPKGKVTALVGESGSGKSTLASAIIGLVSVPGKIVSGQILYKGRDVLKMDNRELNKYRWKEVSMVFQAAQNSLNPVMTIREQFLETARIHMENYDESAALKRISELLGYVRLEANRVLDSYPHELSGGMKQRVMIAFSLLLDPQMIILDEPTTALDVITQDYIFNILKRIHEEMGITMFLQTHDIAVVAKVAERMGVMYAGYLVEIGGIRDMFYNAAHPYTKQLLQAAPSLLDELKERKPIMGTPPDPYNMPKGCPFHPRCIHAKPICEEQIPQMVDVAPDHKVMCHLYL</sequence>
<dbReference type="PANTHER" id="PTHR43067">
    <property type="entry name" value="OLIGOPEPTIDE/DIPEPTIDE ABC TRANSPORTER, ATPASE SUBUNIT"/>
    <property type="match status" value="1"/>
</dbReference>
<dbReference type="InterPro" id="IPR003593">
    <property type="entry name" value="AAA+_ATPase"/>
</dbReference>
<dbReference type="NCBIfam" id="TIGR01727">
    <property type="entry name" value="oligo_HPY"/>
    <property type="match status" value="1"/>
</dbReference>
<dbReference type="GO" id="GO:0015833">
    <property type="term" value="P:peptide transport"/>
    <property type="evidence" value="ECO:0007669"/>
    <property type="project" value="InterPro"/>
</dbReference>
<name>A0A1I5V297_9FIRM</name>
<dbReference type="PANTHER" id="PTHR43067:SF3">
    <property type="entry name" value="MALTOSE ABC TRANSPORTER, ATP-BINDING PROTEIN"/>
    <property type="match status" value="1"/>
</dbReference>
<dbReference type="CDD" id="cd03257">
    <property type="entry name" value="ABC_NikE_OppD_transporters"/>
    <property type="match status" value="1"/>
</dbReference>
<dbReference type="Gene3D" id="3.40.50.300">
    <property type="entry name" value="P-loop containing nucleotide triphosphate hydrolases"/>
    <property type="match status" value="1"/>
</dbReference>
<reference evidence="6 7" key="1">
    <citation type="submission" date="2016-10" db="EMBL/GenBank/DDBJ databases">
        <authorList>
            <person name="de Groot N.N."/>
        </authorList>
    </citation>
    <scope>NUCLEOTIDE SEQUENCE [LARGE SCALE GENOMIC DNA]</scope>
    <source>
        <strain evidence="6 7">DSM 20678</strain>
    </source>
</reference>
<organism evidence="6 7">
    <name type="scientific">Caldicoprobacter faecalis</name>
    <dbReference type="NCBI Taxonomy" id="937334"/>
    <lineage>
        <taxon>Bacteria</taxon>
        <taxon>Bacillati</taxon>
        <taxon>Bacillota</taxon>
        <taxon>Clostridia</taxon>
        <taxon>Caldicoprobacterales</taxon>
        <taxon>Caldicoprobacteraceae</taxon>
        <taxon>Caldicoprobacter</taxon>
    </lineage>
</organism>
<evidence type="ECO:0000256" key="3">
    <source>
        <dbReference type="ARBA" id="ARBA00022741"/>
    </source>
</evidence>
<keyword evidence="4 6" id="KW-0067">ATP-binding</keyword>
<dbReference type="SUPFAM" id="SSF52540">
    <property type="entry name" value="P-loop containing nucleoside triphosphate hydrolases"/>
    <property type="match status" value="1"/>
</dbReference>
<keyword evidence="3" id="KW-0547">Nucleotide-binding</keyword>
<feature type="domain" description="ABC transporter" evidence="5">
    <location>
        <begin position="5"/>
        <end position="255"/>
    </location>
</feature>
<dbReference type="InterPro" id="IPR003439">
    <property type="entry name" value="ABC_transporter-like_ATP-bd"/>
</dbReference>
<keyword evidence="7" id="KW-1185">Reference proteome</keyword>
<dbReference type="PROSITE" id="PS50893">
    <property type="entry name" value="ABC_TRANSPORTER_2"/>
    <property type="match status" value="1"/>
</dbReference>